<name>A0A2H0TCL4_9BACT</name>
<dbReference type="Pfam" id="PF01636">
    <property type="entry name" value="APH"/>
    <property type="match status" value="1"/>
</dbReference>
<gene>
    <name evidence="2" type="ORF">COU47_04340</name>
</gene>
<organism evidence="2 3">
    <name type="scientific">Candidatus Niyogibacteria bacterium CG10_big_fil_rev_8_21_14_0_10_46_36</name>
    <dbReference type="NCBI Taxonomy" id="1974726"/>
    <lineage>
        <taxon>Bacteria</taxon>
        <taxon>Candidatus Niyogiibacteriota</taxon>
    </lineage>
</organism>
<dbReference type="EMBL" id="PFCO01000009">
    <property type="protein sequence ID" value="PIR69292.1"/>
    <property type="molecule type" value="Genomic_DNA"/>
</dbReference>
<reference evidence="3" key="1">
    <citation type="submission" date="2017-09" db="EMBL/GenBank/DDBJ databases">
        <title>Depth-based differentiation of microbial function through sediment-hosted aquifers and enrichment of novel symbionts in the deep terrestrial subsurface.</title>
        <authorList>
            <person name="Probst A.J."/>
            <person name="Ladd B."/>
            <person name="Jarett J.K."/>
            <person name="Geller-Mcgrath D.E."/>
            <person name="Sieber C.M.K."/>
            <person name="Emerson J.B."/>
            <person name="Anantharaman K."/>
            <person name="Thomas B.C."/>
            <person name="Malmstrom R."/>
            <person name="Stieglmeier M."/>
            <person name="Klingl A."/>
            <person name="Woyke T."/>
            <person name="Ryan C.M."/>
            <person name="Banfield J.F."/>
        </authorList>
    </citation>
    <scope>NUCLEOTIDE SEQUENCE [LARGE SCALE GENOMIC DNA]</scope>
</reference>
<dbReference type="InterPro" id="IPR011009">
    <property type="entry name" value="Kinase-like_dom_sf"/>
</dbReference>
<accession>A0A2H0TCL4</accession>
<protein>
    <recommendedName>
        <fullName evidence="1">Aminoglycoside phosphotransferase domain-containing protein</fullName>
    </recommendedName>
</protein>
<feature type="domain" description="Aminoglycoside phosphotransferase" evidence="1">
    <location>
        <begin position="218"/>
        <end position="273"/>
    </location>
</feature>
<dbReference type="Proteomes" id="UP000231503">
    <property type="component" value="Unassembled WGS sequence"/>
</dbReference>
<evidence type="ECO:0000313" key="3">
    <source>
        <dbReference type="Proteomes" id="UP000231503"/>
    </source>
</evidence>
<evidence type="ECO:0000259" key="1">
    <source>
        <dbReference type="Pfam" id="PF01636"/>
    </source>
</evidence>
<comment type="caution">
    <text evidence="2">The sequence shown here is derived from an EMBL/GenBank/DDBJ whole genome shotgun (WGS) entry which is preliminary data.</text>
</comment>
<dbReference type="AlphaFoldDB" id="A0A2H0TCL4"/>
<dbReference type="InterPro" id="IPR002575">
    <property type="entry name" value="Aminoglycoside_PTrfase"/>
</dbReference>
<dbReference type="Gene3D" id="3.90.1200.10">
    <property type="match status" value="1"/>
</dbReference>
<dbReference type="SUPFAM" id="SSF56112">
    <property type="entry name" value="Protein kinase-like (PK-like)"/>
    <property type="match status" value="1"/>
</dbReference>
<sequence length="336" mass="39390">MTYLVSTISKIEALCISIVRLVFTVPRVVPGDMFPAHISGYRLIRVCEPEKPTSVYAIALYRNAAGKEAFAKQWYGRTWCIARHLMKNEIHFYRAFHALSSEQKKRLKKQFGDIYIPKLIYAECTPARVLFLVEKAKGACIGVLSPQKRLDVLDKAMSYFAYVDHVMPRISKRVLIQRKRLYFFATFPMIATRALLRYPSFLFIMIRASASIIRHAAVLFVAPEYRLIHRDLNRDNVRYDGKRISVIDFQVSGITYPEFEIAHTIASYWREPLFVKRLLSGKAMRGIQKDKVHFLRFKAVSYWIALHWLSSRSRKEYKTARSYFLFVHDFSYERTK</sequence>
<proteinExistence type="predicted"/>
<evidence type="ECO:0000313" key="2">
    <source>
        <dbReference type="EMBL" id="PIR69292.1"/>
    </source>
</evidence>